<dbReference type="InterPro" id="IPR051399">
    <property type="entry name" value="RNA-guided_DNA_endo/Transpos"/>
</dbReference>
<evidence type="ECO:0000256" key="4">
    <source>
        <dbReference type="ARBA" id="ARBA00023125"/>
    </source>
</evidence>
<feature type="domain" description="Cas12f1-like TNB" evidence="7">
    <location>
        <begin position="276"/>
        <end position="342"/>
    </location>
</feature>
<evidence type="ECO:0000256" key="1">
    <source>
        <dbReference type="ARBA" id="ARBA00008761"/>
    </source>
</evidence>
<keyword evidence="5" id="KW-0233">DNA recombination</keyword>
<dbReference type="GO" id="GO:0032196">
    <property type="term" value="P:transposition"/>
    <property type="evidence" value="ECO:0007669"/>
    <property type="project" value="UniProtKB-KW"/>
</dbReference>
<accession>A0A326TZL4</accession>
<dbReference type="PANTHER" id="PTHR30405:SF11">
    <property type="entry name" value="RNA-GUIDED DNA ENDONUCLEASE RV2885C-RELATED"/>
    <property type="match status" value="1"/>
</dbReference>
<dbReference type="InterPro" id="IPR001959">
    <property type="entry name" value="Transposase"/>
</dbReference>
<reference evidence="8 9" key="1">
    <citation type="submission" date="2018-06" db="EMBL/GenBank/DDBJ databases">
        <title>Genomic Encyclopedia of Archaeal and Bacterial Type Strains, Phase II (KMG-II): from individual species to whole genera.</title>
        <authorList>
            <person name="Goeker M."/>
        </authorList>
    </citation>
    <scope>NUCLEOTIDE SEQUENCE [LARGE SCALE GENOMIC DNA]</scope>
    <source>
        <strain evidence="8 9">ATCC BAA-1881</strain>
    </source>
</reference>
<name>A0A326TZL4_THEHA</name>
<dbReference type="InterPro" id="IPR010095">
    <property type="entry name" value="Cas12f1-like_TNB"/>
</dbReference>
<proteinExistence type="inferred from homology"/>
<gene>
    <name evidence="8" type="ORF">EI42_05675</name>
</gene>
<organism evidence="8 9">
    <name type="scientific">Thermosporothrix hazakensis</name>
    <dbReference type="NCBI Taxonomy" id="644383"/>
    <lineage>
        <taxon>Bacteria</taxon>
        <taxon>Bacillati</taxon>
        <taxon>Chloroflexota</taxon>
        <taxon>Ktedonobacteria</taxon>
        <taxon>Ktedonobacterales</taxon>
        <taxon>Thermosporotrichaceae</taxon>
        <taxon>Thermosporothrix</taxon>
    </lineage>
</organism>
<evidence type="ECO:0000256" key="2">
    <source>
        <dbReference type="ARBA" id="ARBA00011044"/>
    </source>
</evidence>
<evidence type="ECO:0000259" key="7">
    <source>
        <dbReference type="Pfam" id="PF07282"/>
    </source>
</evidence>
<keyword evidence="3" id="KW-0815">Transposition</keyword>
<dbReference type="Pfam" id="PF01385">
    <property type="entry name" value="OrfB_IS605"/>
    <property type="match status" value="1"/>
</dbReference>
<dbReference type="AlphaFoldDB" id="A0A326TZL4"/>
<dbReference type="Proteomes" id="UP000248806">
    <property type="component" value="Unassembled WGS sequence"/>
</dbReference>
<evidence type="ECO:0000256" key="5">
    <source>
        <dbReference type="ARBA" id="ARBA00023172"/>
    </source>
</evidence>
<feature type="domain" description="Probable transposase IS891/IS1136/IS1341" evidence="6">
    <location>
        <begin position="149"/>
        <end position="252"/>
    </location>
</feature>
<evidence type="ECO:0000256" key="3">
    <source>
        <dbReference type="ARBA" id="ARBA00022578"/>
    </source>
</evidence>
<evidence type="ECO:0000259" key="6">
    <source>
        <dbReference type="Pfam" id="PF01385"/>
    </source>
</evidence>
<comment type="caution">
    <text evidence="8">The sequence shown here is derived from an EMBL/GenBank/DDBJ whole genome shotgun (WGS) entry which is preliminary data.</text>
</comment>
<dbReference type="GO" id="GO:0003677">
    <property type="term" value="F:DNA binding"/>
    <property type="evidence" value="ECO:0007669"/>
    <property type="project" value="UniProtKB-KW"/>
</dbReference>
<comment type="similarity">
    <text evidence="1">In the C-terminal section; belongs to the transposase 35 family.</text>
</comment>
<dbReference type="Pfam" id="PF07282">
    <property type="entry name" value="Cas12f1-like_TNB"/>
    <property type="match status" value="1"/>
</dbReference>
<sequence length="357" mass="39638">MLLKLAPTEEQHQALLETMHAFNQAANSVAEVAFREQSANTFALQKLVYGELRATYKLPSQLAIRCISKAAEAYKRDKSIKPSFRETGAIVYDPRVMSFKDLHQVSLLTLSGRVLVPFRIGGYQEARMGSIKGQADLIYRNGTFSLAVTLEVPTPDPSEPEGGMLGVDLGIVNLATDSEGETFSGEAVERNRKRMNALRQRLQKRGTKSAKKHLKKLSGKEARFKKNTNHVISKRIVQKAKDHRQGIAIEDLRHIRSRTDSTVRKSQRNRHASWAFGQLRFFLSYKAALAGVPLHTVDPRNTSRTCHACGHCAKENRKSQASFVCRACGLAAPADWNAAINISRAQVKMPIVSSLSA</sequence>
<dbReference type="NCBIfam" id="TIGR01766">
    <property type="entry name" value="IS200/IS605 family accessory protein TnpB-like domain"/>
    <property type="match status" value="1"/>
</dbReference>
<evidence type="ECO:0000313" key="9">
    <source>
        <dbReference type="Proteomes" id="UP000248806"/>
    </source>
</evidence>
<keyword evidence="4" id="KW-0238">DNA-binding</keyword>
<dbReference type="PANTHER" id="PTHR30405">
    <property type="entry name" value="TRANSPOSASE"/>
    <property type="match status" value="1"/>
</dbReference>
<dbReference type="GO" id="GO:0006310">
    <property type="term" value="P:DNA recombination"/>
    <property type="evidence" value="ECO:0007669"/>
    <property type="project" value="UniProtKB-KW"/>
</dbReference>
<keyword evidence="9" id="KW-1185">Reference proteome</keyword>
<comment type="similarity">
    <text evidence="2">In the N-terminal section; belongs to the transposase 2 family.</text>
</comment>
<evidence type="ECO:0000313" key="8">
    <source>
        <dbReference type="EMBL" id="PZW21139.1"/>
    </source>
</evidence>
<protein>
    <submittedName>
        <fullName evidence="8">IS605 OrfB family transposase</fullName>
    </submittedName>
</protein>
<dbReference type="NCBIfam" id="NF040570">
    <property type="entry name" value="guided_TnpB"/>
    <property type="match status" value="1"/>
</dbReference>
<dbReference type="EMBL" id="QKUF01000036">
    <property type="protein sequence ID" value="PZW21139.1"/>
    <property type="molecule type" value="Genomic_DNA"/>
</dbReference>